<dbReference type="EMBL" id="JAERTX010000004">
    <property type="protein sequence ID" value="MBM9459155.1"/>
    <property type="molecule type" value="Genomic_DNA"/>
</dbReference>
<dbReference type="InterPro" id="IPR002347">
    <property type="entry name" value="SDR_fam"/>
</dbReference>
<dbReference type="Gene3D" id="3.40.50.720">
    <property type="entry name" value="NAD(P)-binding Rossmann-like Domain"/>
    <property type="match status" value="1"/>
</dbReference>
<dbReference type="CDD" id="cd05233">
    <property type="entry name" value="SDR_c"/>
    <property type="match status" value="1"/>
</dbReference>
<organism evidence="2 3">
    <name type="scientific">Nocardioides faecalis</name>
    <dbReference type="NCBI Taxonomy" id="2803858"/>
    <lineage>
        <taxon>Bacteria</taxon>
        <taxon>Bacillati</taxon>
        <taxon>Actinomycetota</taxon>
        <taxon>Actinomycetes</taxon>
        <taxon>Propionibacteriales</taxon>
        <taxon>Nocardioidaceae</taxon>
        <taxon>Nocardioides</taxon>
    </lineage>
</organism>
<dbReference type="Pfam" id="PF00106">
    <property type="entry name" value="adh_short"/>
    <property type="match status" value="1"/>
</dbReference>
<dbReference type="PRINTS" id="PR00081">
    <property type="entry name" value="GDHRDH"/>
</dbReference>
<dbReference type="PANTHER" id="PTHR24314:SF21">
    <property type="entry name" value="CHLOROPHYLL(IDE) B REDUCTASE NYC1, CHLOROPLASTIC-RELATED"/>
    <property type="match status" value="1"/>
</dbReference>
<dbReference type="PANTHER" id="PTHR24314">
    <property type="entry name" value="NON-SPECIFIC LIPID TRANSFER PROTEIN-RELATED"/>
    <property type="match status" value="1"/>
</dbReference>
<accession>A0A938Y4L4</accession>
<dbReference type="Proteomes" id="UP000663791">
    <property type="component" value="Unassembled WGS sequence"/>
</dbReference>
<comment type="caution">
    <text evidence="2">The sequence shown here is derived from an EMBL/GenBank/DDBJ whole genome shotgun (WGS) entry which is preliminary data.</text>
</comment>
<dbReference type="GO" id="GO:0015996">
    <property type="term" value="P:chlorophyll catabolic process"/>
    <property type="evidence" value="ECO:0007669"/>
    <property type="project" value="TreeGrafter"/>
</dbReference>
<dbReference type="GO" id="GO:0034256">
    <property type="term" value="F:chlorophyll(ide) b reductase activity"/>
    <property type="evidence" value="ECO:0007669"/>
    <property type="project" value="TreeGrafter"/>
</dbReference>
<comment type="similarity">
    <text evidence="1">Belongs to the short-chain dehydrogenases/reductases (SDR) family.</text>
</comment>
<dbReference type="RefSeq" id="WP_205290477.1">
    <property type="nucleotide sequence ID" value="NZ_CP074406.1"/>
</dbReference>
<dbReference type="GO" id="GO:0010304">
    <property type="term" value="P:PSII associated light-harvesting complex II catabolic process"/>
    <property type="evidence" value="ECO:0007669"/>
    <property type="project" value="TreeGrafter"/>
</dbReference>
<dbReference type="SUPFAM" id="SSF51735">
    <property type="entry name" value="NAD(P)-binding Rossmann-fold domains"/>
    <property type="match status" value="1"/>
</dbReference>
<evidence type="ECO:0000256" key="1">
    <source>
        <dbReference type="RuleBase" id="RU000363"/>
    </source>
</evidence>
<name>A0A938Y4L4_9ACTN</name>
<reference evidence="2" key="1">
    <citation type="submission" date="2021-01" db="EMBL/GenBank/DDBJ databases">
        <title>Novel species in genus Nocardioides.</title>
        <authorList>
            <person name="Zhang G."/>
        </authorList>
    </citation>
    <scope>NUCLEOTIDE SEQUENCE</scope>
    <source>
        <strain evidence="2">Zg-536</strain>
    </source>
</reference>
<evidence type="ECO:0000313" key="3">
    <source>
        <dbReference type="Proteomes" id="UP000663791"/>
    </source>
</evidence>
<dbReference type="InterPro" id="IPR036291">
    <property type="entry name" value="NAD(P)-bd_dom_sf"/>
</dbReference>
<sequence length="266" mass="28257">MKNVVITGSTKGIGRAMASAFHARGHNVVLTGRDEPALKAAVAELESRGGARALGRTVDVTDPASLDALWEHAASELGRVDIWVNNAGVAHTTHAIVDTPAEAVRAMVQTNMYGTIFGSQTAVRGMTTQGGGQLFNVLGGGSDGRIRPNMGVYGATKRGLDMFTKALVKEVEGSGVRVGQIRPGILITDGWLREAAAAPDQVAKQRKVLNILVDHVEDVAPELVDKMLASTKNGDAIAWLTTGRMTKRFMNPGYAKKNDKLARYGL</sequence>
<dbReference type="PRINTS" id="PR00080">
    <property type="entry name" value="SDRFAMILY"/>
</dbReference>
<protein>
    <submittedName>
        <fullName evidence="2">SDR family oxidoreductase</fullName>
    </submittedName>
</protein>
<keyword evidence="3" id="KW-1185">Reference proteome</keyword>
<gene>
    <name evidence="2" type="ORF">JK386_04520</name>
</gene>
<evidence type="ECO:0000313" key="2">
    <source>
        <dbReference type="EMBL" id="MBM9459155.1"/>
    </source>
</evidence>
<dbReference type="InterPro" id="IPR052625">
    <property type="entry name" value="Chl_b_Red"/>
</dbReference>
<dbReference type="AlphaFoldDB" id="A0A938Y4L4"/>
<proteinExistence type="inferred from homology"/>